<evidence type="ECO:0000313" key="2">
    <source>
        <dbReference type="EMBL" id="KAJ7747972.1"/>
    </source>
</evidence>
<accession>A0AAD7N6I3</accession>
<organism evidence="2 3">
    <name type="scientific">Mycena maculata</name>
    <dbReference type="NCBI Taxonomy" id="230809"/>
    <lineage>
        <taxon>Eukaryota</taxon>
        <taxon>Fungi</taxon>
        <taxon>Dikarya</taxon>
        <taxon>Basidiomycota</taxon>
        <taxon>Agaricomycotina</taxon>
        <taxon>Agaricomycetes</taxon>
        <taxon>Agaricomycetidae</taxon>
        <taxon>Agaricales</taxon>
        <taxon>Marasmiineae</taxon>
        <taxon>Mycenaceae</taxon>
        <taxon>Mycena</taxon>
    </lineage>
</organism>
<gene>
    <name evidence="1" type="ORF">DFH07DRAFT_775885</name>
    <name evidence="2" type="ORF">DFH07DRAFT_775915</name>
</gene>
<comment type="caution">
    <text evidence="2">The sequence shown here is derived from an EMBL/GenBank/DDBJ whole genome shotgun (WGS) entry which is preliminary data.</text>
</comment>
<evidence type="ECO:0000313" key="3">
    <source>
        <dbReference type="Proteomes" id="UP001215280"/>
    </source>
</evidence>
<dbReference type="EMBL" id="JARJLG010000092">
    <property type="protein sequence ID" value="KAJ7747937.1"/>
    <property type="molecule type" value="Genomic_DNA"/>
</dbReference>
<dbReference type="Proteomes" id="UP001215280">
    <property type="component" value="Unassembled WGS sequence"/>
</dbReference>
<dbReference type="AlphaFoldDB" id="A0AAD7N6I3"/>
<protein>
    <submittedName>
        <fullName evidence="2">Uncharacterized protein</fullName>
    </submittedName>
</protein>
<reference evidence="2" key="1">
    <citation type="submission" date="2023-03" db="EMBL/GenBank/DDBJ databases">
        <title>Massive genome expansion in bonnet fungi (Mycena s.s.) driven by repeated elements and novel gene families across ecological guilds.</title>
        <authorList>
            <consortium name="Lawrence Berkeley National Laboratory"/>
            <person name="Harder C.B."/>
            <person name="Miyauchi S."/>
            <person name="Viragh M."/>
            <person name="Kuo A."/>
            <person name="Thoen E."/>
            <person name="Andreopoulos B."/>
            <person name="Lu D."/>
            <person name="Skrede I."/>
            <person name="Drula E."/>
            <person name="Henrissat B."/>
            <person name="Morin E."/>
            <person name="Kohler A."/>
            <person name="Barry K."/>
            <person name="LaButti K."/>
            <person name="Morin E."/>
            <person name="Salamov A."/>
            <person name="Lipzen A."/>
            <person name="Mereny Z."/>
            <person name="Hegedus B."/>
            <person name="Baldrian P."/>
            <person name="Stursova M."/>
            <person name="Weitz H."/>
            <person name="Taylor A."/>
            <person name="Grigoriev I.V."/>
            <person name="Nagy L.G."/>
            <person name="Martin F."/>
            <person name="Kauserud H."/>
        </authorList>
    </citation>
    <scope>NUCLEOTIDE SEQUENCE</scope>
    <source>
        <strain evidence="2">CBHHK188m</strain>
    </source>
</reference>
<keyword evidence="3" id="KW-1185">Reference proteome</keyword>
<proteinExistence type="predicted"/>
<sequence>MSISLGVGLGLRAYSRAAASGLFAGRGIGSIVARWRCRHGIEWERIVSFAQNSSRLTPCGEPTMITAMRRQHTHPEMLPNENATCDIRRNEEDCDTPGKKMAWELTLHRTKERHEENVGGGSYSVLCFWFGSGRHRKGGIPATNKLAEVTEPDGVPVGVYYGTRGWVRESVEAEDGRGSMSGVHTEGV</sequence>
<evidence type="ECO:0000313" key="1">
    <source>
        <dbReference type="EMBL" id="KAJ7747937.1"/>
    </source>
</evidence>
<name>A0AAD7N6I3_9AGAR</name>
<dbReference type="EMBL" id="JARJLG010000092">
    <property type="protein sequence ID" value="KAJ7747972.1"/>
    <property type="molecule type" value="Genomic_DNA"/>
</dbReference>